<name>A0AAU6PBG9_9FLAO</name>
<dbReference type="PANTHER" id="PTHR11358">
    <property type="entry name" value="ARGINASE/AGMATINASE"/>
    <property type="match status" value="1"/>
</dbReference>
<dbReference type="GO" id="GO:0033389">
    <property type="term" value="P:putrescine biosynthetic process from arginine, via agmatine"/>
    <property type="evidence" value="ECO:0007669"/>
    <property type="project" value="TreeGrafter"/>
</dbReference>
<dbReference type="EMBL" id="CP136924">
    <property type="protein sequence ID" value="WXA03053.1"/>
    <property type="molecule type" value="Genomic_DNA"/>
</dbReference>
<accession>A0AAU6PBG9</accession>
<dbReference type="Pfam" id="PF00491">
    <property type="entry name" value="Arginase"/>
    <property type="match status" value="1"/>
</dbReference>
<keyword evidence="8" id="KW-1185">Reference proteome</keyword>
<evidence type="ECO:0000313" key="7">
    <source>
        <dbReference type="EMBL" id="WXA14523.1"/>
    </source>
</evidence>
<dbReference type="GO" id="GO:0046872">
    <property type="term" value="F:metal ion binding"/>
    <property type="evidence" value="ECO:0007669"/>
    <property type="project" value="UniProtKB-KW"/>
</dbReference>
<keyword evidence="2" id="KW-0378">Hydrolase</keyword>
<dbReference type="AlphaFoldDB" id="A0AAU6PBG9"/>
<dbReference type="SUPFAM" id="SSF52768">
    <property type="entry name" value="Arginase/deacetylase"/>
    <property type="match status" value="1"/>
</dbReference>
<dbReference type="PANTHER" id="PTHR11358:SF35">
    <property type="entry name" value="FORMIMIDOYLGLUTAMASE"/>
    <property type="match status" value="1"/>
</dbReference>
<evidence type="ECO:0000256" key="3">
    <source>
        <dbReference type="ARBA" id="ARBA00022808"/>
    </source>
</evidence>
<sequence length="339" mass="38284">MDKLVLFNNSIKKQFINKRASETKFGESISTINDVCNIYEALNNLDVSYVIIGLPEDVGVFANHGIPGTRNAFEATIKVLLNIQDNDYTFAENVLILGHLNFDAELEKLSKLNPKKKKDFVKARKLTAEIDKHVTKLVHSIVKANKIPIIIGGGHNNAYGNIKGTSLALNKPINIVNFDAHTDFRKEEGRHSGNGFTYAFNEGFLNKYFIFGLHENYTSKDIFKRLDKNDQLDYNSFEAIQIRKELKFNTEIKKAQNFICEDYFGIEIDCDAIQGISSSAMSPTGFSITKTRRFIHKFAKNKNAKYIHICEAAPTTKNSAQIGKLITTLITDFMRGHES</sequence>
<dbReference type="KEGG" id="mcaa:R3L15_06475"/>
<dbReference type="Proteomes" id="UP001368318">
    <property type="component" value="Chromosome"/>
</dbReference>
<reference evidence="7 8" key="1">
    <citation type="submission" date="2023-10" db="EMBL/GenBank/DDBJ databases">
        <title>Culture-based analysis of two novel bacteria associated with mangrove crab gills.</title>
        <authorList>
            <person name="Yang X."/>
            <person name="Garuglieri E."/>
            <person name="Van Goethem M.W."/>
            <person name="Fusi M."/>
            <person name="Marasco R."/>
            <person name="Daffonchio D.G."/>
        </authorList>
    </citation>
    <scope>NUCLEOTIDE SEQUENCE</scope>
    <source>
        <strain evidence="7">UG2-1</strain>
        <strain evidence="6">UG2-2</strain>
        <strain evidence="8">UG2_2</strain>
    </source>
</reference>
<dbReference type="GO" id="GO:0008783">
    <property type="term" value="F:agmatinase activity"/>
    <property type="evidence" value="ECO:0007669"/>
    <property type="project" value="TreeGrafter"/>
</dbReference>
<keyword evidence="4" id="KW-0464">Manganese</keyword>
<proteinExistence type="inferred from homology"/>
<organism evidence="7">
    <name type="scientific">Mangrovimonas cancribranchiae</name>
    <dbReference type="NCBI Taxonomy" id="3080055"/>
    <lineage>
        <taxon>Bacteria</taxon>
        <taxon>Pseudomonadati</taxon>
        <taxon>Bacteroidota</taxon>
        <taxon>Flavobacteriia</taxon>
        <taxon>Flavobacteriales</taxon>
        <taxon>Flavobacteriaceae</taxon>
        <taxon>Mangrovimonas</taxon>
    </lineage>
</organism>
<dbReference type="GO" id="GO:0006547">
    <property type="term" value="P:L-histidine metabolic process"/>
    <property type="evidence" value="ECO:0007669"/>
    <property type="project" value="UniProtKB-KW"/>
</dbReference>
<dbReference type="CDD" id="cd09988">
    <property type="entry name" value="Formimidoylglutamase"/>
    <property type="match status" value="1"/>
</dbReference>
<keyword evidence="1" id="KW-0479">Metal-binding</keyword>
<evidence type="ECO:0000313" key="8">
    <source>
        <dbReference type="Proteomes" id="UP001368318"/>
    </source>
</evidence>
<evidence type="ECO:0000256" key="2">
    <source>
        <dbReference type="ARBA" id="ARBA00022801"/>
    </source>
</evidence>
<evidence type="ECO:0000313" key="6">
    <source>
        <dbReference type="EMBL" id="WXA03053.1"/>
    </source>
</evidence>
<evidence type="ECO:0000256" key="1">
    <source>
        <dbReference type="ARBA" id="ARBA00022723"/>
    </source>
</evidence>
<comment type="similarity">
    <text evidence="5">Belongs to the arginase family.</text>
</comment>
<gene>
    <name evidence="7" type="ORF">R3L15_06475</name>
    <name evidence="6" type="ORF">R3L16_00925</name>
</gene>
<protein>
    <submittedName>
        <fullName evidence="7">Formimidoylglutamase</fullName>
    </submittedName>
</protein>
<dbReference type="PROSITE" id="PS51409">
    <property type="entry name" value="ARGINASE_2"/>
    <property type="match status" value="1"/>
</dbReference>
<dbReference type="EMBL" id="CP136925">
    <property type="protein sequence ID" value="WXA14523.1"/>
    <property type="molecule type" value="Genomic_DNA"/>
</dbReference>
<dbReference type="RefSeq" id="WP_338733975.1">
    <property type="nucleotide sequence ID" value="NZ_CP136924.1"/>
</dbReference>
<keyword evidence="3" id="KW-0369">Histidine metabolism</keyword>
<evidence type="ECO:0000256" key="5">
    <source>
        <dbReference type="PROSITE-ProRule" id="PRU00742"/>
    </source>
</evidence>
<dbReference type="Gene3D" id="3.40.800.10">
    <property type="entry name" value="Ureohydrolase domain"/>
    <property type="match status" value="1"/>
</dbReference>
<dbReference type="InterPro" id="IPR006035">
    <property type="entry name" value="Ureohydrolase"/>
</dbReference>
<evidence type="ECO:0000256" key="4">
    <source>
        <dbReference type="ARBA" id="ARBA00023211"/>
    </source>
</evidence>
<dbReference type="InterPro" id="IPR023696">
    <property type="entry name" value="Ureohydrolase_dom_sf"/>
</dbReference>